<dbReference type="EMBL" id="CP073708">
    <property type="protein sequence ID" value="QUO41184.1"/>
    <property type="molecule type" value="Genomic_DNA"/>
</dbReference>
<evidence type="ECO:0000313" key="5">
    <source>
        <dbReference type="Proteomes" id="UP000677234"/>
    </source>
</evidence>
<evidence type="ECO:0000313" key="4">
    <source>
        <dbReference type="Proteomes" id="UP000595847"/>
    </source>
</evidence>
<dbReference type="KEGG" id="bcop:JD108_20050"/>
<reference evidence="2 4" key="1">
    <citation type="submission" date="2020-12" db="EMBL/GenBank/DDBJ databases">
        <title>strain FJAT-54423T represents a novel species of the genus Brevibacillus.</title>
        <authorList>
            <person name="Tang R."/>
        </authorList>
    </citation>
    <scope>NUCLEOTIDE SEQUENCE [LARGE SCALE GENOMIC DNA]</scope>
    <source>
        <strain evidence="2 4">FJAT-54423</strain>
    </source>
</reference>
<protein>
    <recommendedName>
        <fullName evidence="6">Flagellar hook-length control protein FliK</fullName>
    </recommendedName>
</protein>
<feature type="region of interest" description="Disordered" evidence="1">
    <location>
        <begin position="1"/>
        <end position="48"/>
    </location>
</feature>
<dbReference type="Proteomes" id="UP000595847">
    <property type="component" value="Chromosome"/>
</dbReference>
<dbReference type="Proteomes" id="UP000677234">
    <property type="component" value="Chromosome"/>
</dbReference>
<sequence>MRVNLPASIHPSQSGIGTQSAEGPGDLPQARASVSASAGGAQSQPDADSVLRGLGIEPTLEMKQSAKVLLDSGVSLSKQAAQDLKEFMGKAPGSLQQKLETIQAIADKKIEVTSGHLRAVHEALHGQPLTGALSDLAQAAGDGLESLDSSANKLMGKGSDLEKTMQSIRERIAGHARISPQLAEKIGKVLYEAAILQQAGKEGEARLLLANLLQQLSAMEGSNPATIGLPPLGELAGPNGKGMAPADGAELRLLASELKIKVQQGAPLEQLLSEFRESLQRLPQPHQETASRVTQALQQAVSLHQAGLEQAGRELVLRMIDQVAADGGAEPAAPAEMSQAATPSPFAYEDQAGLDLASFLTSKDLVVTTFTQRLNEAAVQFQTAKREIVRNIDHVIQVAEANRSQAQAAVKPLLESTIDLLDKAILKSDMMMLTDMETEKELIKASTDLAEAKRLLSRGEQAQALSVLREVKAKLDALNFRPSDTRMMHFATGQSLFSDKVPQAAHLFAQVAETAQHFQNHPPSARNTFEWIRTLGLNYESDLADSHANQHQRGREDHPHNLKTALLQLSKAGEMSTAKSHPAVEQALQNLTGQQLLSKPEAGNQPQSMFFQLPLLLENGLENVKMYVNSKNEGQKVDWENCSLYFLIETKKMGQTGIHINAVDRNLSITLKNDQPTFKEKVESLVASCKENLAEIGYNVVGVNFTRFTEPKKDERQAGPNRPSPAIPASANEAGAAAKGFDLKV</sequence>
<proteinExistence type="predicted"/>
<feature type="compositionally biased region" description="Low complexity" evidence="1">
    <location>
        <begin position="727"/>
        <end position="738"/>
    </location>
</feature>
<accession>A0A7T5JNK3</accession>
<organism evidence="2 4">
    <name type="scientific">Brevibacillus composti</name>
    <dbReference type="NCBI Taxonomy" id="2796470"/>
    <lineage>
        <taxon>Bacteria</taxon>
        <taxon>Bacillati</taxon>
        <taxon>Bacillota</taxon>
        <taxon>Bacilli</taxon>
        <taxon>Bacillales</taxon>
        <taxon>Paenibacillaceae</taxon>
        <taxon>Brevibacillus</taxon>
    </lineage>
</organism>
<dbReference type="AlphaFoldDB" id="A0A7T5JNK3"/>
<keyword evidence="5" id="KW-1185">Reference proteome</keyword>
<dbReference type="EMBL" id="CP066308">
    <property type="protein sequence ID" value="QQE74100.1"/>
    <property type="molecule type" value="Genomic_DNA"/>
</dbReference>
<dbReference type="RefSeq" id="WP_198827688.1">
    <property type="nucleotide sequence ID" value="NZ_CP066308.1"/>
</dbReference>
<evidence type="ECO:0000313" key="3">
    <source>
        <dbReference type="EMBL" id="QUO41184.1"/>
    </source>
</evidence>
<reference evidence="3" key="2">
    <citation type="submission" date="2021-04" db="EMBL/GenBank/DDBJ databases">
        <title>Brevibacillus composti FJAT-54423, complete genome.</title>
        <authorList>
            <person name="Tang R."/>
        </authorList>
    </citation>
    <scope>NUCLEOTIDE SEQUENCE</scope>
    <source>
        <strain evidence="3">FJAT-54424</strain>
    </source>
</reference>
<name>A0A7T5JNK3_9BACL</name>
<evidence type="ECO:0000256" key="1">
    <source>
        <dbReference type="SAM" id="MobiDB-lite"/>
    </source>
</evidence>
<evidence type="ECO:0008006" key="6">
    <source>
        <dbReference type="Google" id="ProtNLM"/>
    </source>
</evidence>
<feature type="compositionally biased region" description="Polar residues" evidence="1">
    <location>
        <begin position="10"/>
        <end position="21"/>
    </location>
</feature>
<evidence type="ECO:0000313" key="2">
    <source>
        <dbReference type="EMBL" id="QQE74100.1"/>
    </source>
</evidence>
<feature type="region of interest" description="Disordered" evidence="1">
    <location>
        <begin position="711"/>
        <end position="745"/>
    </location>
</feature>
<feature type="compositionally biased region" description="Low complexity" evidence="1">
    <location>
        <begin position="29"/>
        <end position="44"/>
    </location>
</feature>
<gene>
    <name evidence="2" type="ORF">JD108_20050</name>
    <name evidence="3" type="ORF">KDJ56_19985</name>
</gene>